<organism evidence="4 5">
    <name type="scientific">Galendromus occidentalis</name>
    <name type="common">western predatory mite</name>
    <dbReference type="NCBI Taxonomy" id="34638"/>
    <lineage>
        <taxon>Eukaryota</taxon>
        <taxon>Metazoa</taxon>
        <taxon>Ecdysozoa</taxon>
        <taxon>Arthropoda</taxon>
        <taxon>Chelicerata</taxon>
        <taxon>Arachnida</taxon>
        <taxon>Acari</taxon>
        <taxon>Parasitiformes</taxon>
        <taxon>Mesostigmata</taxon>
        <taxon>Gamasina</taxon>
        <taxon>Phytoseioidea</taxon>
        <taxon>Phytoseiidae</taxon>
        <taxon>Typhlodrominae</taxon>
        <taxon>Galendromus</taxon>
    </lineage>
</organism>
<dbReference type="GO" id="GO:0005737">
    <property type="term" value="C:cytoplasm"/>
    <property type="evidence" value="ECO:0007669"/>
    <property type="project" value="TreeGrafter"/>
</dbReference>
<keyword evidence="1" id="KW-0343">GTPase activation</keyword>
<dbReference type="PROSITE" id="PS50238">
    <property type="entry name" value="RHOGAP"/>
    <property type="match status" value="1"/>
</dbReference>
<dbReference type="PANTHER" id="PTHR14963">
    <property type="entry name" value="RHO GTPASE ACTIVATING PROTEIN 18,19-RELATED"/>
    <property type="match status" value="1"/>
</dbReference>
<dbReference type="GeneID" id="100905084"/>
<name>A0AAJ6QNP4_9ACAR</name>
<dbReference type="CTD" id="36996"/>
<dbReference type="RefSeq" id="XP_003740862.2">
    <property type="nucleotide sequence ID" value="XM_003740814.2"/>
</dbReference>
<dbReference type="GO" id="GO:0007165">
    <property type="term" value="P:signal transduction"/>
    <property type="evidence" value="ECO:0007669"/>
    <property type="project" value="InterPro"/>
</dbReference>
<gene>
    <name evidence="5" type="primary">LOC100905084</name>
</gene>
<dbReference type="InterPro" id="IPR000198">
    <property type="entry name" value="RhoGAP_dom"/>
</dbReference>
<dbReference type="AlphaFoldDB" id="A0AAJ6QNP4"/>
<feature type="compositionally biased region" description="Low complexity" evidence="2">
    <location>
        <begin position="461"/>
        <end position="481"/>
    </location>
</feature>
<sequence>MSVKRLRHLVELPSSDKTEILTLFKYQNHQTYLDYVRMHLSFVLDLPTDEFAPLLDTDYFKETRFTCPPLKGKDTKVAWGSPLTTEGIAQVSQLIDYLMIDQNCQEEGLFRKTGSVTRQSELRALLCAGEIVDLHQGDFSVHDCASVLKSYLNEMEEPLLTQALFQPFMKVVELQRDKTLPSIREEILRKRVKCVQLLFQLLPLYNYHLLKPLLALLHKVAINKDTNRMDATCLAKLFAPVIMCPKTMSPEEFFTRVQHPAVELLTFIIEQEPVLFKLPEELIQDVIAFIRTEENDSDDQAVMKTHITFAIRREQSKEEIDDYTTRELARLYAHVSQQPDTPTKKLFLQRVQKAPSIQQPATPKTPIAAKAEKLLGLADTPDTIKKGLFRASVRYPAVPVKSLIKGGSVDSLVSEMEKENASPMPKFSIKRKADDDSTPNKIPRTPFLIRASMRMKAAVLTPTKKTTTANNNNPPKQARLV</sequence>
<dbReference type="Pfam" id="PF00620">
    <property type="entry name" value="RhoGAP"/>
    <property type="match status" value="1"/>
</dbReference>
<feature type="region of interest" description="Disordered" evidence="2">
    <location>
        <begin position="418"/>
        <end position="444"/>
    </location>
</feature>
<feature type="region of interest" description="Disordered" evidence="2">
    <location>
        <begin position="459"/>
        <end position="481"/>
    </location>
</feature>
<accession>A0AAJ6QNP4</accession>
<evidence type="ECO:0000259" key="3">
    <source>
        <dbReference type="PROSITE" id="PS50238"/>
    </source>
</evidence>
<dbReference type="KEGG" id="goe:100905084"/>
<dbReference type="GO" id="GO:0005096">
    <property type="term" value="F:GTPase activator activity"/>
    <property type="evidence" value="ECO:0007669"/>
    <property type="project" value="UniProtKB-KW"/>
</dbReference>
<dbReference type="Gene3D" id="1.10.555.10">
    <property type="entry name" value="Rho GTPase activation protein"/>
    <property type="match status" value="1"/>
</dbReference>
<reference evidence="5" key="1">
    <citation type="submission" date="2025-08" db="UniProtKB">
        <authorList>
            <consortium name="RefSeq"/>
        </authorList>
    </citation>
    <scope>IDENTIFICATION</scope>
</reference>
<dbReference type="Proteomes" id="UP000694867">
    <property type="component" value="Unplaced"/>
</dbReference>
<dbReference type="GO" id="GO:0051056">
    <property type="term" value="P:regulation of small GTPase mediated signal transduction"/>
    <property type="evidence" value="ECO:0007669"/>
    <property type="project" value="TreeGrafter"/>
</dbReference>
<dbReference type="PANTHER" id="PTHR14963:SF7">
    <property type="entry name" value="RHO GTPASE-ACTIVATING PROTEIN 19"/>
    <property type="match status" value="1"/>
</dbReference>
<dbReference type="SUPFAM" id="SSF48350">
    <property type="entry name" value="GTPase activation domain, GAP"/>
    <property type="match status" value="1"/>
</dbReference>
<feature type="domain" description="Rho-GAP" evidence="3">
    <location>
        <begin position="81"/>
        <end position="276"/>
    </location>
</feature>
<keyword evidence="4" id="KW-1185">Reference proteome</keyword>
<dbReference type="InterPro" id="IPR008936">
    <property type="entry name" value="Rho_GTPase_activation_prot"/>
</dbReference>
<evidence type="ECO:0000313" key="4">
    <source>
        <dbReference type="Proteomes" id="UP000694867"/>
    </source>
</evidence>
<protein>
    <submittedName>
        <fullName evidence="5">LOW QUALITY PROTEIN: rho GTPase-activating protein 19</fullName>
    </submittedName>
</protein>
<evidence type="ECO:0000256" key="2">
    <source>
        <dbReference type="SAM" id="MobiDB-lite"/>
    </source>
</evidence>
<evidence type="ECO:0000256" key="1">
    <source>
        <dbReference type="ARBA" id="ARBA00022468"/>
    </source>
</evidence>
<dbReference type="SMART" id="SM00324">
    <property type="entry name" value="RhoGAP"/>
    <property type="match status" value="1"/>
</dbReference>
<proteinExistence type="predicted"/>
<evidence type="ECO:0000313" key="5">
    <source>
        <dbReference type="RefSeq" id="XP_003740862.2"/>
    </source>
</evidence>